<dbReference type="Proteomes" id="UP000694005">
    <property type="component" value="Chromosome A07"/>
</dbReference>
<dbReference type="EMBL" id="LS974623">
    <property type="protein sequence ID" value="CAG7900621.1"/>
    <property type="molecule type" value="Genomic_DNA"/>
</dbReference>
<sequence length="88" mass="10418">MGYHISLWSNTLEAIAWSRRGLEFWYKRTWPRVLIHRYVDTQICCSWLYTPSDGKKLLRREANLPSRTSSRSETDLESQAEDFHSPKG</sequence>
<feature type="region of interest" description="Disordered" evidence="1">
    <location>
        <begin position="63"/>
        <end position="88"/>
    </location>
</feature>
<dbReference type="Gramene" id="A07p02650.2_BraZ1">
    <property type="protein sequence ID" value="A07p02650.2_BraZ1.CDS"/>
    <property type="gene ID" value="A07g02650.2_BraZ1"/>
</dbReference>
<evidence type="ECO:0000313" key="2">
    <source>
        <dbReference type="EMBL" id="CAG7900621.1"/>
    </source>
</evidence>
<accession>A0A8D9HMX0</accession>
<name>A0A8D9HMX0_BRACM</name>
<evidence type="ECO:0000313" key="3">
    <source>
        <dbReference type="Proteomes" id="UP000694005"/>
    </source>
</evidence>
<gene>
    <name evidence="2" type="ORF">BRAPAZ1V2_A07P02650.2</name>
</gene>
<dbReference type="AlphaFoldDB" id="A0A8D9HMX0"/>
<evidence type="ECO:0000256" key="1">
    <source>
        <dbReference type="SAM" id="MobiDB-lite"/>
    </source>
</evidence>
<proteinExistence type="predicted"/>
<protein>
    <submittedName>
        <fullName evidence="2">Uncharacterized protein</fullName>
    </submittedName>
</protein>
<organism evidence="2 3">
    <name type="scientific">Brassica campestris</name>
    <name type="common">Field mustard</name>
    <dbReference type="NCBI Taxonomy" id="3711"/>
    <lineage>
        <taxon>Eukaryota</taxon>
        <taxon>Viridiplantae</taxon>
        <taxon>Streptophyta</taxon>
        <taxon>Embryophyta</taxon>
        <taxon>Tracheophyta</taxon>
        <taxon>Spermatophyta</taxon>
        <taxon>Magnoliopsida</taxon>
        <taxon>eudicotyledons</taxon>
        <taxon>Gunneridae</taxon>
        <taxon>Pentapetalae</taxon>
        <taxon>rosids</taxon>
        <taxon>malvids</taxon>
        <taxon>Brassicales</taxon>
        <taxon>Brassicaceae</taxon>
        <taxon>Brassiceae</taxon>
        <taxon>Brassica</taxon>
    </lineage>
</organism>
<reference evidence="2 3" key="1">
    <citation type="submission" date="2021-07" db="EMBL/GenBank/DDBJ databases">
        <authorList>
            <consortium name="Genoscope - CEA"/>
            <person name="William W."/>
        </authorList>
    </citation>
    <scope>NUCLEOTIDE SEQUENCE [LARGE SCALE GENOMIC DNA]</scope>
</reference>